<protein>
    <recommendedName>
        <fullName evidence="5 10">Carbonic anhydrase</fullName>
        <ecNumber evidence="4 10">4.2.1.1</ecNumber>
    </recommendedName>
</protein>
<evidence type="ECO:0000256" key="5">
    <source>
        <dbReference type="ARBA" id="ARBA00014628"/>
    </source>
</evidence>
<dbReference type="EC" id="4.2.1.1" evidence="4 10"/>
<gene>
    <name evidence="12" type="ORF">KAK10_03050</name>
</gene>
<dbReference type="CDD" id="cd03124">
    <property type="entry name" value="alpha_CA_prokaryotic_like"/>
    <property type="match status" value="1"/>
</dbReference>
<dbReference type="PROSITE" id="PS51144">
    <property type="entry name" value="ALPHA_CA_2"/>
    <property type="match status" value="1"/>
</dbReference>
<comment type="caution">
    <text evidence="12">The sequence shown here is derived from an EMBL/GenBank/DDBJ whole genome shotgun (WGS) entry which is preliminary data.</text>
</comment>
<evidence type="ECO:0000259" key="11">
    <source>
        <dbReference type="PROSITE" id="PS51144"/>
    </source>
</evidence>
<dbReference type="Gene3D" id="3.10.200.10">
    <property type="entry name" value="Alpha carbonic anhydrase"/>
    <property type="match status" value="1"/>
</dbReference>
<sequence length="228" mass="25995">MFNTTTHPQWNYTNLGPNKWATICPRFSVADNYQYQSPINIPLDSLANQHQSMPAITGSSIETNYFQDIFKPVIFNHSLHLLPTSHKQTITFNQITYRLDDIHIHRPSEHTLDKQTFPLEIHLVHRNDFGQATVIAIFVQPNQDGFLPFSNLSQAFKLDATLLLPPLAHYVNYIGSLTTPPTKGPINWIILTTHKSLSTPWLSAFKAIVPIPNTRPLQPTLGRPLNYY</sequence>
<comment type="similarity">
    <text evidence="3 10">Belongs to the alpha-carbonic anhydrase family.</text>
</comment>
<comment type="cofactor">
    <cofactor evidence="1 10">
        <name>Zn(2+)</name>
        <dbReference type="ChEBI" id="CHEBI:29105"/>
    </cofactor>
</comment>
<keyword evidence="13" id="KW-1185">Reference proteome</keyword>
<organism evidence="12 13">
    <name type="scientific">Periweissella beninensis</name>
    <dbReference type="NCBI Taxonomy" id="504936"/>
    <lineage>
        <taxon>Bacteria</taxon>
        <taxon>Bacillati</taxon>
        <taxon>Bacillota</taxon>
        <taxon>Bacilli</taxon>
        <taxon>Lactobacillales</taxon>
        <taxon>Lactobacillaceae</taxon>
        <taxon>Periweissella</taxon>
    </lineage>
</organism>
<evidence type="ECO:0000256" key="3">
    <source>
        <dbReference type="ARBA" id="ARBA00010718"/>
    </source>
</evidence>
<dbReference type="InterPro" id="IPR023561">
    <property type="entry name" value="Carbonic_anhydrase_a-class"/>
</dbReference>
<evidence type="ECO:0000313" key="12">
    <source>
        <dbReference type="EMBL" id="MCM2436909.1"/>
    </source>
</evidence>
<feature type="domain" description="Alpha-carbonic anhydrase" evidence="11">
    <location>
        <begin position="8"/>
        <end position="228"/>
    </location>
</feature>
<dbReference type="InterPro" id="IPR036398">
    <property type="entry name" value="CA_dom_sf"/>
</dbReference>
<comment type="function">
    <text evidence="2 10">Reversible hydration of carbon dioxide.</text>
</comment>
<evidence type="ECO:0000256" key="6">
    <source>
        <dbReference type="ARBA" id="ARBA00022723"/>
    </source>
</evidence>
<dbReference type="Pfam" id="PF00194">
    <property type="entry name" value="Carb_anhydrase"/>
    <property type="match status" value="1"/>
</dbReference>
<dbReference type="PANTHER" id="PTHR18952:SF265">
    <property type="entry name" value="CARBONIC ANHYDRASE"/>
    <property type="match status" value="1"/>
</dbReference>
<dbReference type="PROSITE" id="PS00162">
    <property type="entry name" value="ALPHA_CA_1"/>
    <property type="match status" value="1"/>
</dbReference>
<dbReference type="PANTHER" id="PTHR18952">
    <property type="entry name" value="CARBONIC ANHYDRASE"/>
    <property type="match status" value="1"/>
</dbReference>
<comment type="catalytic activity">
    <reaction evidence="9 10">
        <text>hydrogencarbonate + H(+) = CO2 + H2O</text>
        <dbReference type="Rhea" id="RHEA:10748"/>
        <dbReference type="ChEBI" id="CHEBI:15377"/>
        <dbReference type="ChEBI" id="CHEBI:15378"/>
        <dbReference type="ChEBI" id="CHEBI:16526"/>
        <dbReference type="ChEBI" id="CHEBI:17544"/>
        <dbReference type="EC" id="4.2.1.1"/>
    </reaction>
</comment>
<evidence type="ECO:0000256" key="1">
    <source>
        <dbReference type="ARBA" id="ARBA00001947"/>
    </source>
</evidence>
<evidence type="ECO:0000256" key="7">
    <source>
        <dbReference type="ARBA" id="ARBA00022833"/>
    </source>
</evidence>
<dbReference type="Proteomes" id="UP001057481">
    <property type="component" value="Unassembled WGS sequence"/>
</dbReference>
<dbReference type="SUPFAM" id="SSF51069">
    <property type="entry name" value="Carbonic anhydrase"/>
    <property type="match status" value="1"/>
</dbReference>
<keyword evidence="6 10" id="KW-0479">Metal-binding</keyword>
<proteinExistence type="inferred from homology"/>
<dbReference type="SMART" id="SM01057">
    <property type="entry name" value="Carb_anhydrase"/>
    <property type="match status" value="1"/>
</dbReference>
<dbReference type="InterPro" id="IPR001148">
    <property type="entry name" value="CA_dom"/>
</dbReference>
<reference evidence="12" key="1">
    <citation type="submission" date="2021-04" db="EMBL/GenBank/DDBJ databases">
        <title>Taxonomic assessment of Weissella genus.</title>
        <authorList>
            <person name="Fanelli F."/>
            <person name="Chieffi D."/>
            <person name="Dell'Aquila A."/>
            <person name="Gyu-Sung C."/>
            <person name="Franz C.M.A.P."/>
            <person name="Fusco V."/>
        </authorList>
    </citation>
    <scope>NUCLEOTIDE SEQUENCE</scope>
    <source>
        <strain evidence="12">LMG 25373</strain>
    </source>
</reference>
<evidence type="ECO:0000256" key="9">
    <source>
        <dbReference type="ARBA" id="ARBA00048348"/>
    </source>
</evidence>
<evidence type="ECO:0000256" key="10">
    <source>
        <dbReference type="RuleBase" id="RU367011"/>
    </source>
</evidence>
<evidence type="ECO:0000256" key="2">
    <source>
        <dbReference type="ARBA" id="ARBA00002904"/>
    </source>
</evidence>
<dbReference type="RefSeq" id="WP_205144055.1">
    <property type="nucleotide sequence ID" value="NZ_JAFBDN010000018.1"/>
</dbReference>
<evidence type="ECO:0000256" key="8">
    <source>
        <dbReference type="ARBA" id="ARBA00023239"/>
    </source>
</evidence>
<keyword evidence="8 10" id="KW-0456">Lyase</keyword>
<accession>A0ABT0VHQ5</accession>
<dbReference type="InterPro" id="IPR018338">
    <property type="entry name" value="Carbonic_anhydrase_a-class_CS"/>
</dbReference>
<dbReference type="EMBL" id="JAGMVS010000041">
    <property type="protein sequence ID" value="MCM2436909.1"/>
    <property type="molecule type" value="Genomic_DNA"/>
</dbReference>
<keyword evidence="7 10" id="KW-0862">Zinc</keyword>
<evidence type="ECO:0000256" key="4">
    <source>
        <dbReference type="ARBA" id="ARBA00012925"/>
    </source>
</evidence>
<name>A0ABT0VHQ5_9LACO</name>
<dbReference type="InterPro" id="IPR041891">
    <property type="entry name" value="Alpha_CA_prokaryot-like"/>
</dbReference>
<evidence type="ECO:0000313" key="13">
    <source>
        <dbReference type="Proteomes" id="UP001057481"/>
    </source>
</evidence>